<feature type="signal peptide" evidence="1">
    <location>
        <begin position="1"/>
        <end position="24"/>
    </location>
</feature>
<evidence type="ECO:0008006" key="4">
    <source>
        <dbReference type="Google" id="ProtNLM"/>
    </source>
</evidence>
<evidence type="ECO:0000313" key="2">
    <source>
        <dbReference type="EMBL" id="GCC48352.1"/>
    </source>
</evidence>
<protein>
    <recommendedName>
        <fullName evidence="4">DUF1311 domain-containing protein</fullName>
    </recommendedName>
</protein>
<name>A0A401U0C5_CHIPU</name>
<feature type="non-terminal residue" evidence="2">
    <location>
        <position position="96"/>
    </location>
</feature>
<accession>A0A401U0C5</accession>
<reference evidence="2 3" key="1">
    <citation type="journal article" date="2018" name="Nat. Ecol. Evol.">
        <title>Shark genomes provide insights into elasmobranch evolution and the origin of vertebrates.</title>
        <authorList>
            <person name="Hara Y"/>
            <person name="Yamaguchi K"/>
            <person name="Onimaru K"/>
            <person name="Kadota M"/>
            <person name="Koyanagi M"/>
            <person name="Keeley SD"/>
            <person name="Tatsumi K"/>
            <person name="Tanaka K"/>
            <person name="Motone F"/>
            <person name="Kageyama Y"/>
            <person name="Nozu R"/>
            <person name="Adachi N"/>
            <person name="Nishimura O"/>
            <person name="Nakagawa R"/>
            <person name="Tanegashima C"/>
            <person name="Kiyatake I"/>
            <person name="Matsumoto R"/>
            <person name="Murakumo K"/>
            <person name="Nishida K"/>
            <person name="Terakita A"/>
            <person name="Kuratani S"/>
            <person name="Sato K"/>
            <person name="Hyodo S Kuraku.S."/>
        </authorList>
    </citation>
    <scope>NUCLEOTIDE SEQUENCE [LARGE SCALE GENOMIC DNA]</scope>
</reference>
<evidence type="ECO:0000313" key="3">
    <source>
        <dbReference type="Proteomes" id="UP000287033"/>
    </source>
</evidence>
<proteinExistence type="predicted"/>
<dbReference type="Proteomes" id="UP000287033">
    <property type="component" value="Unassembled WGS sequence"/>
</dbReference>
<dbReference type="EMBL" id="BEZZ01231077">
    <property type="protein sequence ID" value="GCC48352.1"/>
    <property type="molecule type" value="Genomic_DNA"/>
</dbReference>
<dbReference type="AlphaFoldDB" id="A0A401U0C5"/>
<keyword evidence="3" id="KW-1185">Reference proteome</keyword>
<gene>
    <name evidence="2" type="ORF">chiPu_0032231</name>
</gene>
<feature type="chain" id="PRO_5018977422" description="DUF1311 domain-containing protein" evidence="1">
    <location>
        <begin position="25"/>
        <end position="96"/>
    </location>
</feature>
<comment type="caution">
    <text evidence="2">The sequence shown here is derived from an EMBL/GenBank/DDBJ whole genome shotgun (WGS) entry which is preliminary data.</text>
</comment>
<evidence type="ECO:0000256" key="1">
    <source>
        <dbReference type="SAM" id="SignalP"/>
    </source>
</evidence>
<keyword evidence="1" id="KW-0732">Signal</keyword>
<organism evidence="2 3">
    <name type="scientific">Chiloscyllium punctatum</name>
    <name type="common">Brownbanded bambooshark</name>
    <name type="synonym">Hemiscyllium punctatum</name>
    <dbReference type="NCBI Taxonomy" id="137246"/>
    <lineage>
        <taxon>Eukaryota</taxon>
        <taxon>Metazoa</taxon>
        <taxon>Chordata</taxon>
        <taxon>Craniata</taxon>
        <taxon>Vertebrata</taxon>
        <taxon>Chondrichthyes</taxon>
        <taxon>Elasmobranchii</taxon>
        <taxon>Galeomorphii</taxon>
        <taxon>Galeoidea</taxon>
        <taxon>Orectolobiformes</taxon>
        <taxon>Hemiscylliidae</taxon>
        <taxon>Chiloscyllium</taxon>
    </lineage>
</organism>
<sequence>MPCSPRLAAAVAAISVLASAPSVAMDDFLRASSSAPTTITLCGDNGDATIKTAACKKAGTDRLVAQIDKAFDAALGKMPANVKPLLKRDQAWFNEM</sequence>